<dbReference type="InterPro" id="IPR034660">
    <property type="entry name" value="DinB/YfiT-like"/>
</dbReference>
<reference evidence="2 3" key="1">
    <citation type="submission" date="2019-08" db="EMBL/GenBank/DDBJ databases">
        <title>Seonamhaeicola sediminis sp. nov., isolated from marine sediment.</title>
        <authorList>
            <person name="Cao W.R."/>
        </authorList>
    </citation>
    <scope>NUCLEOTIDE SEQUENCE [LARGE SCALE GENOMIC DNA]</scope>
    <source>
        <strain evidence="2 3">B011</strain>
    </source>
</reference>
<name>A0A5D0JBT3_9FLAO</name>
<dbReference type="Pfam" id="PF12867">
    <property type="entry name" value="DinB_2"/>
    <property type="match status" value="1"/>
</dbReference>
<dbReference type="Gene3D" id="1.20.120.450">
    <property type="entry name" value="dinb family like domain"/>
    <property type="match status" value="1"/>
</dbReference>
<dbReference type="InterPro" id="IPR024775">
    <property type="entry name" value="DinB-like"/>
</dbReference>
<dbReference type="Proteomes" id="UP000323930">
    <property type="component" value="Unassembled WGS sequence"/>
</dbReference>
<keyword evidence="3" id="KW-1185">Reference proteome</keyword>
<dbReference type="RefSeq" id="WP_148539944.1">
    <property type="nucleotide sequence ID" value="NZ_VSDQ01000163.1"/>
</dbReference>
<evidence type="ECO:0000259" key="1">
    <source>
        <dbReference type="Pfam" id="PF12867"/>
    </source>
</evidence>
<evidence type="ECO:0000313" key="3">
    <source>
        <dbReference type="Proteomes" id="UP000323930"/>
    </source>
</evidence>
<accession>A0A5D0JBT3</accession>
<organism evidence="2 3">
    <name type="scientific">Seonamhaeicola marinus</name>
    <dbReference type="NCBI Taxonomy" id="1912246"/>
    <lineage>
        <taxon>Bacteria</taxon>
        <taxon>Pseudomonadati</taxon>
        <taxon>Bacteroidota</taxon>
        <taxon>Flavobacteriia</taxon>
        <taxon>Flavobacteriales</taxon>
        <taxon>Flavobacteriaceae</taxon>
    </lineage>
</organism>
<dbReference type="OrthoDB" id="9798830at2"/>
<gene>
    <name evidence="2" type="ORF">FUA24_02575</name>
</gene>
<dbReference type="SUPFAM" id="SSF109854">
    <property type="entry name" value="DinB/YfiT-like putative metalloenzymes"/>
    <property type="match status" value="1"/>
</dbReference>
<dbReference type="AlphaFoldDB" id="A0A5D0JBT3"/>
<comment type="caution">
    <text evidence="2">The sequence shown here is derived from an EMBL/GenBank/DDBJ whole genome shotgun (WGS) entry which is preliminary data.</text>
</comment>
<dbReference type="EMBL" id="VSDQ01000163">
    <property type="protein sequence ID" value="TYA92338.1"/>
    <property type="molecule type" value="Genomic_DNA"/>
</dbReference>
<protein>
    <submittedName>
        <fullName evidence="2">DinB family protein</fullName>
    </submittedName>
</protein>
<sequence length="159" mass="18775">MNQPQQLSERLQEVLISGKWIAGTNIKEQVESITWQEATAKVSTLNTIATLLYHMNYYTEGVLHYFKTHKLEMADKYSFDAPEITNEQDWDDLKNKYYKASEAFIAYVKDMEALELSKPFFDEKYGDYQRNINVIIEHCYYHFGQIVLIKKLLRQDATK</sequence>
<feature type="domain" description="DinB-like" evidence="1">
    <location>
        <begin position="31"/>
        <end position="146"/>
    </location>
</feature>
<evidence type="ECO:0000313" key="2">
    <source>
        <dbReference type="EMBL" id="TYA92338.1"/>
    </source>
</evidence>
<proteinExistence type="predicted"/>